<feature type="transmembrane region" description="Helical" evidence="5">
    <location>
        <begin position="70"/>
        <end position="88"/>
    </location>
</feature>
<protein>
    <recommendedName>
        <fullName evidence="6">Methylamine utilisation protein MauE domain-containing protein</fullName>
    </recommendedName>
</protein>
<dbReference type="AlphaFoldDB" id="A0A4Y3VSE7"/>
<comment type="caution">
    <text evidence="7">The sequence shown here is derived from an EMBL/GenBank/DDBJ whole genome shotgun (WGS) entry which is preliminary data.</text>
</comment>
<dbReference type="RefSeq" id="WP_167529765.1">
    <property type="nucleotide sequence ID" value="NZ_BJND01000061.1"/>
</dbReference>
<evidence type="ECO:0000256" key="5">
    <source>
        <dbReference type="SAM" id="Phobius"/>
    </source>
</evidence>
<dbReference type="GO" id="GO:0030416">
    <property type="term" value="P:methylamine metabolic process"/>
    <property type="evidence" value="ECO:0007669"/>
    <property type="project" value="InterPro"/>
</dbReference>
<feature type="transmembrane region" description="Helical" evidence="5">
    <location>
        <begin position="31"/>
        <end position="58"/>
    </location>
</feature>
<gene>
    <name evidence="7" type="ORF">SSP24_66100</name>
</gene>
<dbReference type="InterPro" id="IPR009908">
    <property type="entry name" value="Methylamine_util_MauE"/>
</dbReference>
<keyword evidence="2 5" id="KW-0812">Transmembrane</keyword>
<dbReference type="Proteomes" id="UP000317881">
    <property type="component" value="Unassembled WGS sequence"/>
</dbReference>
<proteinExistence type="predicted"/>
<name>A0A4Y3VSE7_9ACTN</name>
<feature type="transmembrane region" description="Helical" evidence="5">
    <location>
        <begin position="108"/>
        <end position="127"/>
    </location>
</feature>
<evidence type="ECO:0000256" key="2">
    <source>
        <dbReference type="ARBA" id="ARBA00022692"/>
    </source>
</evidence>
<dbReference type="EMBL" id="BJND01000061">
    <property type="protein sequence ID" value="GEC08955.1"/>
    <property type="molecule type" value="Genomic_DNA"/>
</dbReference>
<evidence type="ECO:0000256" key="1">
    <source>
        <dbReference type="ARBA" id="ARBA00004141"/>
    </source>
</evidence>
<keyword evidence="8" id="KW-1185">Reference proteome</keyword>
<dbReference type="GO" id="GO:0016020">
    <property type="term" value="C:membrane"/>
    <property type="evidence" value="ECO:0007669"/>
    <property type="project" value="UniProtKB-SubCell"/>
</dbReference>
<dbReference type="Pfam" id="PF07291">
    <property type="entry name" value="MauE"/>
    <property type="match status" value="1"/>
</dbReference>
<sequence>MVLRIVLGGLFVAMAAGQLVSFRQMPGILAAYGLISGAGAIALAVALIAGELVCGVWFLARPRSRARVPVWVFTGVAVVWALLAAQAYARGLTVANCGCFGRYLPQRLSWFVLVQDALLLLYAGLLLRGSAAAPVGAGSTRTRDGLRALRCRAGVQAEPPTPSRRSEEYR</sequence>
<feature type="domain" description="Methylamine utilisation protein MauE" evidence="6">
    <location>
        <begin position="2"/>
        <end position="127"/>
    </location>
</feature>
<keyword evidence="3 5" id="KW-1133">Transmembrane helix</keyword>
<dbReference type="UniPathway" id="UPA00895"/>
<evidence type="ECO:0000313" key="7">
    <source>
        <dbReference type="EMBL" id="GEC08955.1"/>
    </source>
</evidence>
<organism evidence="7 8">
    <name type="scientific">Streptomyces spinoverrucosus</name>
    <dbReference type="NCBI Taxonomy" id="284043"/>
    <lineage>
        <taxon>Bacteria</taxon>
        <taxon>Bacillati</taxon>
        <taxon>Actinomycetota</taxon>
        <taxon>Actinomycetes</taxon>
        <taxon>Kitasatosporales</taxon>
        <taxon>Streptomycetaceae</taxon>
        <taxon>Streptomyces</taxon>
    </lineage>
</organism>
<evidence type="ECO:0000256" key="4">
    <source>
        <dbReference type="ARBA" id="ARBA00023136"/>
    </source>
</evidence>
<accession>A0A4Y3VSE7</accession>
<evidence type="ECO:0000259" key="6">
    <source>
        <dbReference type="Pfam" id="PF07291"/>
    </source>
</evidence>
<evidence type="ECO:0000256" key="3">
    <source>
        <dbReference type="ARBA" id="ARBA00022989"/>
    </source>
</evidence>
<keyword evidence="4 5" id="KW-0472">Membrane</keyword>
<reference evidence="7 8" key="1">
    <citation type="submission" date="2019-06" db="EMBL/GenBank/DDBJ databases">
        <title>Whole genome shotgun sequence of Streptomyces spinoverrucosus NBRC 14228.</title>
        <authorList>
            <person name="Hosoyama A."/>
            <person name="Uohara A."/>
            <person name="Ohji S."/>
            <person name="Ichikawa N."/>
        </authorList>
    </citation>
    <scope>NUCLEOTIDE SEQUENCE [LARGE SCALE GENOMIC DNA]</scope>
    <source>
        <strain evidence="7 8">NBRC 14228</strain>
    </source>
</reference>
<evidence type="ECO:0000313" key="8">
    <source>
        <dbReference type="Proteomes" id="UP000317881"/>
    </source>
</evidence>
<comment type="subcellular location">
    <subcellularLocation>
        <location evidence="1">Membrane</location>
        <topology evidence="1">Multi-pass membrane protein</topology>
    </subcellularLocation>
</comment>